<keyword evidence="5" id="KW-1185">Reference proteome</keyword>
<dbReference type="InterPro" id="IPR006579">
    <property type="entry name" value="Pre_C2HC_dom"/>
</dbReference>
<evidence type="ECO:0000259" key="1">
    <source>
        <dbReference type="Pfam" id="PF07530"/>
    </source>
</evidence>
<evidence type="ECO:0000313" key="2">
    <source>
        <dbReference type="EMBL" id="GBN49504.1"/>
    </source>
</evidence>
<proteinExistence type="predicted"/>
<dbReference type="EMBL" id="BGPR01011082">
    <property type="protein sequence ID" value="GBN49504.1"/>
    <property type="molecule type" value="Genomic_DNA"/>
</dbReference>
<evidence type="ECO:0000313" key="4">
    <source>
        <dbReference type="EMBL" id="GBN51020.1"/>
    </source>
</evidence>
<dbReference type="Pfam" id="PF07530">
    <property type="entry name" value="PRE_C2HC"/>
    <property type="match status" value="1"/>
</dbReference>
<sequence length="105" mass="12033">MDISEIIQNLVEKGYRIGRVSQMKNYKEKRSLPLYLVDVQKYGNYANIFNEKQICYLKVKVVPYKQRKKQQFALTVLDTFTLRGTAKCAPGALSAMVNIQPENAA</sequence>
<protein>
    <recommendedName>
        <fullName evidence="1">Pre-C2HC domain-containing protein</fullName>
    </recommendedName>
</protein>
<name>A0A4Y2PG81_ARAVE</name>
<dbReference type="EMBL" id="BGPR01011383">
    <property type="protein sequence ID" value="GBN51020.1"/>
    <property type="molecule type" value="Genomic_DNA"/>
</dbReference>
<evidence type="ECO:0000313" key="3">
    <source>
        <dbReference type="EMBL" id="GBN51008.1"/>
    </source>
</evidence>
<gene>
    <name evidence="3" type="ORF">AVEN_226567_1</name>
    <name evidence="2" type="ORF">AVEN_270144_1</name>
    <name evidence="4" type="ORF">AVEN_59853_1</name>
</gene>
<reference evidence="3 5" key="1">
    <citation type="journal article" date="2019" name="Sci. Rep.">
        <title>Orb-weaving spider Araneus ventricosus genome elucidates the spidroin gene catalogue.</title>
        <authorList>
            <person name="Kono N."/>
            <person name="Nakamura H."/>
            <person name="Ohtoshi R."/>
            <person name="Moran D.A.P."/>
            <person name="Shinohara A."/>
            <person name="Yoshida Y."/>
            <person name="Fujiwara M."/>
            <person name="Mori M."/>
            <person name="Tomita M."/>
            <person name="Arakawa K."/>
        </authorList>
    </citation>
    <scope>NUCLEOTIDE SEQUENCE [LARGE SCALE GENOMIC DNA]</scope>
</reference>
<comment type="caution">
    <text evidence="3">The sequence shown here is derived from an EMBL/GenBank/DDBJ whole genome shotgun (WGS) entry which is preliminary data.</text>
</comment>
<dbReference type="Proteomes" id="UP000499080">
    <property type="component" value="Unassembled WGS sequence"/>
</dbReference>
<dbReference type="EMBL" id="BGPR01011382">
    <property type="protein sequence ID" value="GBN51008.1"/>
    <property type="molecule type" value="Genomic_DNA"/>
</dbReference>
<accession>A0A4Y2PG81</accession>
<organism evidence="3 5">
    <name type="scientific">Araneus ventricosus</name>
    <name type="common">Orbweaver spider</name>
    <name type="synonym">Epeira ventricosa</name>
    <dbReference type="NCBI Taxonomy" id="182803"/>
    <lineage>
        <taxon>Eukaryota</taxon>
        <taxon>Metazoa</taxon>
        <taxon>Ecdysozoa</taxon>
        <taxon>Arthropoda</taxon>
        <taxon>Chelicerata</taxon>
        <taxon>Arachnida</taxon>
        <taxon>Araneae</taxon>
        <taxon>Araneomorphae</taxon>
        <taxon>Entelegynae</taxon>
        <taxon>Araneoidea</taxon>
        <taxon>Araneidae</taxon>
        <taxon>Araneus</taxon>
    </lineage>
</organism>
<dbReference type="AlphaFoldDB" id="A0A4Y2PG81"/>
<evidence type="ECO:0000313" key="5">
    <source>
        <dbReference type="Proteomes" id="UP000499080"/>
    </source>
</evidence>
<feature type="domain" description="Pre-C2HC" evidence="1">
    <location>
        <begin position="4"/>
        <end position="67"/>
    </location>
</feature>